<dbReference type="InterPro" id="IPR008930">
    <property type="entry name" value="Terpenoid_cyclase/PrenylTrfase"/>
</dbReference>
<dbReference type="InterPro" id="IPR001330">
    <property type="entry name" value="Prenyltrans"/>
</dbReference>
<dbReference type="EMBL" id="CAXDID020000147">
    <property type="protein sequence ID" value="CAL6040917.1"/>
    <property type="molecule type" value="Genomic_DNA"/>
</dbReference>
<evidence type="ECO:0000256" key="4">
    <source>
        <dbReference type="ARBA" id="ARBA00022679"/>
    </source>
</evidence>
<dbReference type="SUPFAM" id="SSF48239">
    <property type="entry name" value="Terpenoid cyclases/Protein prenyltransferases"/>
    <property type="match status" value="1"/>
</dbReference>
<evidence type="ECO:0000256" key="5">
    <source>
        <dbReference type="ARBA" id="ARBA00022723"/>
    </source>
</evidence>
<dbReference type="CDD" id="cd02890">
    <property type="entry name" value="PTase"/>
    <property type="match status" value="1"/>
</dbReference>
<feature type="domain" description="Prenyltransferase alpha-alpha toroid" evidence="8">
    <location>
        <begin position="88"/>
        <end position="333"/>
    </location>
</feature>
<evidence type="ECO:0000313" key="9">
    <source>
        <dbReference type="EMBL" id="CAI9943232.1"/>
    </source>
</evidence>
<evidence type="ECO:0000313" key="11">
    <source>
        <dbReference type="Proteomes" id="UP001642409"/>
    </source>
</evidence>
<dbReference type="AlphaFoldDB" id="A0AA86PYE1"/>
<organism evidence="9">
    <name type="scientific">Hexamita inflata</name>
    <dbReference type="NCBI Taxonomy" id="28002"/>
    <lineage>
        <taxon>Eukaryota</taxon>
        <taxon>Metamonada</taxon>
        <taxon>Diplomonadida</taxon>
        <taxon>Hexamitidae</taxon>
        <taxon>Hexamitinae</taxon>
        <taxon>Hexamita</taxon>
    </lineage>
</organism>
<proteinExistence type="inferred from homology"/>
<comment type="cofactor">
    <cofactor evidence="1">
        <name>Zn(2+)</name>
        <dbReference type="ChEBI" id="CHEBI:29105"/>
    </cofactor>
</comment>
<sequence>MSDAVDKLISDFYAKTPLRYAFDFPQICAFLENRFNFLSRSLETTRPLQIYWTLFPYMLSIRQLKVQLDFLLNSDLWDNIQLSLVQEHLSNAQLKLNKLKPMIIQTLRTDFCQREFHHFHIMNAYGTVLSLKMLNFDVNKLAQNALFMLTQLQCDNGAFRANPEGESDARTTFAAVVIGKLTGLLNEPIFNNTREYLMSKQSYQGGFCSNGLEPHAAYTYCALAALKILNVELNAEEKSLHLHYLVNRQTKWGGFNGRPYKDPDGCYSWWVLGALHILDKNQLKLVNKDLFNKFALNCCQPEDGCGLRDKPGVEPDSYHTAYVLGGWSIINETLDDEEVCLGICM</sequence>
<evidence type="ECO:0000256" key="1">
    <source>
        <dbReference type="ARBA" id="ARBA00001947"/>
    </source>
</evidence>
<evidence type="ECO:0000256" key="2">
    <source>
        <dbReference type="ARBA" id="ARBA00010497"/>
    </source>
</evidence>
<keyword evidence="6" id="KW-0677">Repeat</keyword>
<protein>
    <submittedName>
        <fullName evidence="9">Protein farnesyltransferase subunit beta</fullName>
    </submittedName>
    <submittedName>
        <fullName evidence="10">Protein_farnesyltransferase subunit beta</fullName>
    </submittedName>
</protein>
<evidence type="ECO:0000259" key="8">
    <source>
        <dbReference type="Pfam" id="PF00432"/>
    </source>
</evidence>
<dbReference type="Pfam" id="PF00432">
    <property type="entry name" value="Prenyltrans"/>
    <property type="match status" value="1"/>
</dbReference>
<evidence type="ECO:0000256" key="6">
    <source>
        <dbReference type="ARBA" id="ARBA00022737"/>
    </source>
</evidence>
<keyword evidence="3" id="KW-0637">Prenyltransferase</keyword>
<keyword evidence="5" id="KW-0479">Metal-binding</keyword>
<accession>A0AA86PYE1</accession>
<dbReference type="InterPro" id="IPR045089">
    <property type="entry name" value="PGGT1B-like"/>
</dbReference>
<reference evidence="10 11" key="2">
    <citation type="submission" date="2024-07" db="EMBL/GenBank/DDBJ databases">
        <authorList>
            <person name="Akdeniz Z."/>
        </authorList>
    </citation>
    <scope>NUCLEOTIDE SEQUENCE [LARGE SCALE GENOMIC DNA]</scope>
</reference>
<keyword evidence="7" id="KW-0862">Zinc</keyword>
<comment type="caution">
    <text evidence="9">The sequence shown here is derived from an EMBL/GenBank/DDBJ whole genome shotgun (WGS) entry which is preliminary data.</text>
</comment>
<evidence type="ECO:0000313" key="10">
    <source>
        <dbReference type="EMBL" id="CAL6040917.1"/>
    </source>
</evidence>
<evidence type="ECO:0000256" key="3">
    <source>
        <dbReference type="ARBA" id="ARBA00022602"/>
    </source>
</evidence>
<dbReference type="PANTHER" id="PTHR11774:SF6">
    <property type="entry name" value="PROTEIN FARNESYLTRANSFERASE SUBUNIT BETA"/>
    <property type="match status" value="1"/>
</dbReference>
<comment type="similarity">
    <text evidence="2">Belongs to the protein prenyltransferase subunit beta family.</text>
</comment>
<keyword evidence="4" id="KW-0808">Transferase</keyword>
<reference evidence="9" key="1">
    <citation type="submission" date="2023-06" db="EMBL/GenBank/DDBJ databases">
        <authorList>
            <person name="Kurt Z."/>
        </authorList>
    </citation>
    <scope>NUCLEOTIDE SEQUENCE</scope>
</reference>
<evidence type="ECO:0000256" key="7">
    <source>
        <dbReference type="ARBA" id="ARBA00022833"/>
    </source>
</evidence>
<dbReference type="EMBL" id="CATOUU010000714">
    <property type="protein sequence ID" value="CAI9943232.1"/>
    <property type="molecule type" value="Genomic_DNA"/>
</dbReference>
<gene>
    <name evidence="9" type="ORF">HINF_LOCUS30877</name>
    <name evidence="10" type="ORF">HINF_LOCUS38570</name>
</gene>
<dbReference type="PANTHER" id="PTHR11774">
    <property type="entry name" value="GERANYLGERANYL TRANSFERASE TYPE BETA SUBUNIT"/>
    <property type="match status" value="1"/>
</dbReference>
<name>A0AA86PYE1_9EUKA</name>
<keyword evidence="11" id="KW-1185">Reference proteome</keyword>
<dbReference type="Proteomes" id="UP001642409">
    <property type="component" value="Unassembled WGS sequence"/>
</dbReference>
<dbReference type="GO" id="GO:0004660">
    <property type="term" value="F:protein farnesyltransferase activity"/>
    <property type="evidence" value="ECO:0007669"/>
    <property type="project" value="TreeGrafter"/>
</dbReference>
<dbReference type="GO" id="GO:0005965">
    <property type="term" value="C:protein farnesyltransferase complex"/>
    <property type="evidence" value="ECO:0007669"/>
    <property type="project" value="TreeGrafter"/>
</dbReference>
<dbReference type="GO" id="GO:0046872">
    <property type="term" value="F:metal ion binding"/>
    <property type="evidence" value="ECO:0007669"/>
    <property type="project" value="UniProtKB-KW"/>
</dbReference>
<dbReference type="Gene3D" id="1.50.10.20">
    <property type="match status" value="1"/>
</dbReference>